<name>D5WWH3_KYRT2</name>
<sequence length="566" mass="59159">MALFRYQAVNGAGKTVRGQIEASDAAAAGSALRQQGLFPMRIDPVERRAGGLFGALGRRHAGTAAPEGAQGTLGGPGGREGGPGTPLNAAFRTGAVPEERRAPGREGPVSATRIARGAAAQAPAFPGADRALGAAAPFGGSGEPGTMEPGRMGPEQPVPGGAPAVRTVGGRTRSVFPGRSRDRSAGVRGVFGGVSGSPAGSEGTAKRTGAARFGLRLGEGRVKVQTLAVFCRQFATLVRAGVPAARSVEILAAQSENRTLKRTLEAVAAEVRQGTALQRAFAAHPSVFPALFIHMVGAGEFSGQLDLMLDRAALFYERERATRQKITSALMYPAVVLTIALGVSVFLLTSVIPTFAQTFAQQGVTLPLPTRITLGLSRFLTERWYLALALVAAVAGGAVVGARTAAGKEWIGRLSLGLPVFGGLNRKHAVAQFSRTFATLVRAAVPILDGLDLTKKVMGNVLYQAALTEAQEGLQAGRTMAETLGRHPRLFPPMVVQMIAVGEETGTLDDLLDKLADFYESDVQEMAARLGALLEPMMILFLAVIVGLIILSVYLPMFQMMNFVGS</sequence>
<dbReference type="GO" id="GO:0009306">
    <property type="term" value="P:protein secretion"/>
    <property type="evidence" value="ECO:0007669"/>
    <property type="project" value="InterPro"/>
</dbReference>
<dbReference type="HOGENOM" id="CLU_035032_2_1_9"/>
<dbReference type="OrthoDB" id="9805682at2"/>
<evidence type="ECO:0000256" key="4">
    <source>
        <dbReference type="ARBA" id="ARBA00022475"/>
    </source>
</evidence>
<dbReference type="RefSeq" id="WP_013077017.1">
    <property type="nucleotide sequence ID" value="NC_014098.1"/>
</dbReference>
<feature type="domain" description="Type II secretion system protein GspF" evidence="12">
    <location>
        <begin position="230"/>
        <end position="353"/>
    </location>
</feature>
<feature type="transmembrane region" description="Helical" evidence="11">
    <location>
        <begin position="384"/>
        <end position="406"/>
    </location>
</feature>
<keyword evidence="5" id="KW-0997">Cell inner membrane</keyword>
<dbReference type="InterPro" id="IPR042094">
    <property type="entry name" value="T2SS_GspF_sf"/>
</dbReference>
<dbReference type="InterPro" id="IPR001992">
    <property type="entry name" value="T2SS_GspF/T4SS_PilC_CS"/>
</dbReference>
<comment type="similarity">
    <text evidence="2 9">Belongs to the GSP F family.</text>
</comment>
<organism evidence="13 14">
    <name type="scientific">Kyrpidia tusciae (strain DSM 2912 / NBRC 15312 / T2)</name>
    <name type="common">Bacillus tusciae</name>
    <dbReference type="NCBI Taxonomy" id="562970"/>
    <lineage>
        <taxon>Bacteria</taxon>
        <taxon>Bacillati</taxon>
        <taxon>Bacillota</taxon>
        <taxon>Bacilli</taxon>
        <taxon>Bacillales</taxon>
        <taxon>Alicyclobacillaceae</taxon>
        <taxon>Kyrpidia</taxon>
    </lineage>
</organism>
<dbReference type="InterPro" id="IPR018076">
    <property type="entry name" value="T2SS_GspF_dom"/>
</dbReference>
<evidence type="ECO:0000256" key="1">
    <source>
        <dbReference type="ARBA" id="ARBA00004429"/>
    </source>
</evidence>
<dbReference type="Gene3D" id="1.20.81.30">
    <property type="entry name" value="Type II secretion system (T2SS), domain F"/>
    <property type="match status" value="2"/>
</dbReference>
<evidence type="ECO:0000256" key="10">
    <source>
        <dbReference type="SAM" id="MobiDB-lite"/>
    </source>
</evidence>
<dbReference type="PANTHER" id="PTHR30012:SF0">
    <property type="entry name" value="TYPE II SECRETION SYSTEM PROTEIN F-RELATED"/>
    <property type="match status" value="1"/>
</dbReference>
<evidence type="ECO:0000313" key="13">
    <source>
        <dbReference type="EMBL" id="ADG07738.1"/>
    </source>
</evidence>
<feature type="compositionally biased region" description="Gly residues" evidence="10">
    <location>
        <begin position="71"/>
        <end position="84"/>
    </location>
</feature>
<keyword evidence="8 11" id="KW-0472">Membrane</keyword>
<dbReference type="KEGG" id="bts:Btus_3124"/>
<evidence type="ECO:0000313" key="14">
    <source>
        <dbReference type="Proteomes" id="UP000002368"/>
    </source>
</evidence>
<dbReference type="InterPro" id="IPR003004">
    <property type="entry name" value="GspF/PilC"/>
</dbReference>
<feature type="domain" description="Type II secretion system protein GspF" evidence="12">
    <location>
        <begin position="433"/>
        <end position="556"/>
    </location>
</feature>
<evidence type="ECO:0000256" key="11">
    <source>
        <dbReference type="SAM" id="Phobius"/>
    </source>
</evidence>
<evidence type="ECO:0000256" key="2">
    <source>
        <dbReference type="ARBA" id="ARBA00005745"/>
    </source>
</evidence>
<proteinExistence type="inferred from homology"/>
<evidence type="ECO:0000256" key="8">
    <source>
        <dbReference type="ARBA" id="ARBA00023136"/>
    </source>
</evidence>
<comment type="subcellular location">
    <subcellularLocation>
        <location evidence="1">Cell inner membrane</location>
        <topology evidence="1">Multi-pass membrane protein</topology>
    </subcellularLocation>
    <subcellularLocation>
        <location evidence="9">Cell membrane</location>
        <topology evidence="9">Multi-pass membrane protein</topology>
    </subcellularLocation>
</comment>
<feature type="region of interest" description="Disordered" evidence="10">
    <location>
        <begin position="134"/>
        <end position="206"/>
    </location>
</feature>
<feature type="transmembrane region" description="Helical" evidence="11">
    <location>
        <begin position="330"/>
        <end position="352"/>
    </location>
</feature>
<dbReference type="EMBL" id="CP002017">
    <property type="protein sequence ID" value="ADG07738.1"/>
    <property type="molecule type" value="Genomic_DNA"/>
</dbReference>
<feature type="region of interest" description="Disordered" evidence="10">
    <location>
        <begin position="60"/>
        <end position="109"/>
    </location>
</feature>
<evidence type="ECO:0000256" key="7">
    <source>
        <dbReference type="ARBA" id="ARBA00022989"/>
    </source>
</evidence>
<dbReference type="PANTHER" id="PTHR30012">
    <property type="entry name" value="GENERAL SECRETION PATHWAY PROTEIN"/>
    <property type="match status" value="1"/>
</dbReference>
<dbReference type="FunFam" id="1.20.81.30:FF:000001">
    <property type="entry name" value="Type II secretion system protein F"/>
    <property type="match status" value="2"/>
</dbReference>
<evidence type="ECO:0000256" key="3">
    <source>
        <dbReference type="ARBA" id="ARBA00022448"/>
    </source>
</evidence>
<evidence type="ECO:0000256" key="5">
    <source>
        <dbReference type="ARBA" id="ARBA00022519"/>
    </source>
</evidence>
<dbReference type="GO" id="GO:0005886">
    <property type="term" value="C:plasma membrane"/>
    <property type="evidence" value="ECO:0007669"/>
    <property type="project" value="UniProtKB-SubCell"/>
</dbReference>
<dbReference type="STRING" id="562970.Btus_3124"/>
<gene>
    <name evidence="13" type="ordered locus">Btus_3124</name>
</gene>
<evidence type="ECO:0000256" key="6">
    <source>
        <dbReference type="ARBA" id="ARBA00022692"/>
    </source>
</evidence>
<dbReference type="eggNOG" id="COG1459">
    <property type="taxonomic scope" value="Bacteria"/>
</dbReference>
<keyword evidence="14" id="KW-1185">Reference proteome</keyword>
<feature type="transmembrane region" description="Helical" evidence="11">
    <location>
        <begin position="539"/>
        <end position="557"/>
    </location>
</feature>
<protein>
    <submittedName>
        <fullName evidence="13">Type II secretion system F domain protein</fullName>
    </submittedName>
</protein>
<dbReference type="PRINTS" id="PR00812">
    <property type="entry name" value="BCTERIALGSPF"/>
</dbReference>
<accession>D5WWH3</accession>
<keyword evidence="6 9" id="KW-0812">Transmembrane</keyword>
<keyword evidence="3 9" id="KW-0813">Transport</keyword>
<keyword evidence="4" id="KW-1003">Cell membrane</keyword>
<keyword evidence="7 11" id="KW-1133">Transmembrane helix</keyword>
<dbReference type="PROSITE" id="PS00874">
    <property type="entry name" value="T2SP_F"/>
    <property type="match status" value="1"/>
</dbReference>
<dbReference type="AlphaFoldDB" id="D5WWH3"/>
<reference evidence="13 14" key="1">
    <citation type="journal article" date="2011" name="Stand. Genomic Sci.">
        <title>Complete genome sequence of the thermophilic, hydrogen-oxidizing Bacillus tusciae type strain (T2) and reclassification in the new genus, Kyrpidia gen. nov. as Kyrpidia tusciae comb. nov. and emendation of the family Alicyclobacillaceae da Costa and Rainey, 2010.</title>
        <authorList>
            <person name="Klenk H.P."/>
            <person name="Lapidus A."/>
            <person name="Chertkov O."/>
            <person name="Copeland A."/>
            <person name="Del Rio T.G."/>
            <person name="Nolan M."/>
            <person name="Lucas S."/>
            <person name="Chen F."/>
            <person name="Tice H."/>
            <person name="Cheng J.F."/>
            <person name="Han C."/>
            <person name="Bruce D."/>
            <person name="Goodwin L."/>
            <person name="Pitluck S."/>
            <person name="Pati A."/>
            <person name="Ivanova N."/>
            <person name="Mavromatis K."/>
            <person name="Daum C."/>
            <person name="Chen A."/>
            <person name="Palaniappan K."/>
            <person name="Chang Y.J."/>
            <person name="Land M."/>
            <person name="Hauser L."/>
            <person name="Jeffries C.D."/>
            <person name="Detter J.C."/>
            <person name="Rohde M."/>
            <person name="Abt B."/>
            <person name="Pukall R."/>
            <person name="Goker M."/>
            <person name="Bristow J."/>
            <person name="Markowitz V."/>
            <person name="Hugenholtz P."/>
            <person name="Eisen J.A."/>
        </authorList>
    </citation>
    <scope>NUCLEOTIDE SEQUENCE [LARGE SCALE GENOMIC DNA]</scope>
    <source>
        <strain evidence="13 14">DSM 2912</strain>
    </source>
</reference>
<dbReference type="Pfam" id="PF00482">
    <property type="entry name" value="T2SSF"/>
    <property type="match status" value="2"/>
</dbReference>
<evidence type="ECO:0000256" key="9">
    <source>
        <dbReference type="RuleBase" id="RU003923"/>
    </source>
</evidence>
<evidence type="ECO:0000259" key="12">
    <source>
        <dbReference type="Pfam" id="PF00482"/>
    </source>
</evidence>
<dbReference type="Proteomes" id="UP000002368">
    <property type="component" value="Chromosome"/>
</dbReference>